<accession>A0A7C2BD11</accession>
<dbReference type="AlphaFoldDB" id="A0A7C2BD11"/>
<evidence type="ECO:0000313" key="1">
    <source>
        <dbReference type="EMBL" id="HEF64326.1"/>
    </source>
</evidence>
<dbReference type="EMBL" id="DSJL01000002">
    <property type="protein sequence ID" value="HEF64326.1"/>
    <property type="molecule type" value="Genomic_DNA"/>
</dbReference>
<name>A0A7C2BD11_THERO</name>
<reference evidence="1" key="1">
    <citation type="journal article" date="2020" name="mSystems">
        <title>Genome- and Community-Level Interaction Insights into Carbon Utilization and Element Cycling Functions of Hydrothermarchaeota in Hydrothermal Sediment.</title>
        <authorList>
            <person name="Zhou Z."/>
            <person name="Liu Y."/>
            <person name="Xu W."/>
            <person name="Pan J."/>
            <person name="Luo Z.H."/>
            <person name="Li M."/>
        </authorList>
    </citation>
    <scope>NUCLEOTIDE SEQUENCE [LARGE SCALE GENOMIC DNA]</scope>
    <source>
        <strain evidence="1">SpSt-222</strain>
    </source>
</reference>
<organism evidence="1">
    <name type="scientific">Thermomicrobium roseum</name>
    <dbReference type="NCBI Taxonomy" id="500"/>
    <lineage>
        <taxon>Bacteria</taxon>
        <taxon>Pseudomonadati</taxon>
        <taxon>Thermomicrobiota</taxon>
        <taxon>Thermomicrobia</taxon>
        <taxon>Thermomicrobiales</taxon>
        <taxon>Thermomicrobiaceae</taxon>
        <taxon>Thermomicrobium</taxon>
    </lineage>
</organism>
<gene>
    <name evidence="1" type="ORF">ENP47_01760</name>
</gene>
<comment type="caution">
    <text evidence="1">The sequence shown here is derived from an EMBL/GenBank/DDBJ whole genome shotgun (WGS) entry which is preliminary data.</text>
</comment>
<protein>
    <submittedName>
        <fullName evidence="1">Uncharacterized protein</fullName>
    </submittedName>
</protein>
<proteinExistence type="predicted"/>
<sequence>MEDRTVWRQLAWWFGGIVVGFKTWTVLLIFVFSVDWSTAWYLILNHVAWLIGIILVVWGPLFFWYRLVRVRLRRERLVRSEWEISETIRRRR</sequence>